<name>A0A165UWZ5_9AGAM</name>
<dbReference type="AlphaFoldDB" id="A0A165UWZ5"/>
<dbReference type="SMART" id="SM00256">
    <property type="entry name" value="FBOX"/>
    <property type="match status" value="1"/>
</dbReference>
<dbReference type="Proteomes" id="UP000076761">
    <property type="component" value="Unassembled WGS sequence"/>
</dbReference>
<dbReference type="OrthoDB" id="3268567at2759"/>
<evidence type="ECO:0000313" key="2">
    <source>
        <dbReference type="EMBL" id="KZT28821.1"/>
    </source>
</evidence>
<evidence type="ECO:0000313" key="3">
    <source>
        <dbReference type="Proteomes" id="UP000076761"/>
    </source>
</evidence>
<dbReference type="SUPFAM" id="SSF69322">
    <property type="entry name" value="Tricorn protease domain 2"/>
    <property type="match status" value="1"/>
</dbReference>
<dbReference type="PROSITE" id="PS50181">
    <property type="entry name" value="FBOX"/>
    <property type="match status" value="1"/>
</dbReference>
<proteinExistence type="predicted"/>
<dbReference type="SUPFAM" id="SSF81383">
    <property type="entry name" value="F-box domain"/>
    <property type="match status" value="1"/>
</dbReference>
<dbReference type="Pfam" id="PF12937">
    <property type="entry name" value="F-box-like"/>
    <property type="match status" value="1"/>
</dbReference>
<gene>
    <name evidence="2" type="ORF">NEOLEDRAFT_1129054</name>
</gene>
<keyword evidence="3" id="KW-1185">Reference proteome</keyword>
<feature type="domain" description="F-box" evidence="1">
    <location>
        <begin position="77"/>
        <end position="123"/>
    </location>
</feature>
<dbReference type="Gene3D" id="1.20.1280.50">
    <property type="match status" value="1"/>
</dbReference>
<dbReference type="InterPro" id="IPR036047">
    <property type="entry name" value="F-box-like_dom_sf"/>
</dbReference>
<dbReference type="EMBL" id="KV425556">
    <property type="protein sequence ID" value="KZT28821.1"/>
    <property type="molecule type" value="Genomic_DNA"/>
</dbReference>
<protein>
    <recommendedName>
        <fullName evidence="1">F-box domain-containing protein</fullName>
    </recommendedName>
</protein>
<reference evidence="2 3" key="1">
    <citation type="journal article" date="2016" name="Mol. Biol. Evol.">
        <title>Comparative Genomics of Early-Diverging Mushroom-Forming Fungi Provides Insights into the Origins of Lignocellulose Decay Capabilities.</title>
        <authorList>
            <person name="Nagy L.G."/>
            <person name="Riley R."/>
            <person name="Tritt A."/>
            <person name="Adam C."/>
            <person name="Daum C."/>
            <person name="Floudas D."/>
            <person name="Sun H."/>
            <person name="Yadav J.S."/>
            <person name="Pangilinan J."/>
            <person name="Larsson K.H."/>
            <person name="Matsuura K."/>
            <person name="Barry K."/>
            <person name="Labutti K."/>
            <person name="Kuo R."/>
            <person name="Ohm R.A."/>
            <person name="Bhattacharya S.S."/>
            <person name="Shirouzu T."/>
            <person name="Yoshinaga Y."/>
            <person name="Martin F.M."/>
            <person name="Grigoriev I.V."/>
            <person name="Hibbett D.S."/>
        </authorList>
    </citation>
    <scope>NUCLEOTIDE SEQUENCE [LARGE SCALE GENOMIC DNA]</scope>
    <source>
        <strain evidence="2 3">HHB14362 ss-1</strain>
    </source>
</reference>
<dbReference type="InterPro" id="IPR001810">
    <property type="entry name" value="F-box_dom"/>
</dbReference>
<organism evidence="2 3">
    <name type="scientific">Neolentinus lepideus HHB14362 ss-1</name>
    <dbReference type="NCBI Taxonomy" id="1314782"/>
    <lineage>
        <taxon>Eukaryota</taxon>
        <taxon>Fungi</taxon>
        <taxon>Dikarya</taxon>
        <taxon>Basidiomycota</taxon>
        <taxon>Agaricomycotina</taxon>
        <taxon>Agaricomycetes</taxon>
        <taxon>Gloeophyllales</taxon>
        <taxon>Gloeophyllaceae</taxon>
        <taxon>Neolentinus</taxon>
    </lineage>
</organism>
<sequence length="545" mass="59612">MPIIAVERSQRKLASRVLESVHTLSPTYNAVNEATSSSTTSDIPGNKSSYHAVVGIHVAPNQPPPGPLERLQPHPRIRMITSLPTDILFSIIRVLPIPDLLALGATCKALHTAIEDRSVWVYAMGRILATIPMPHVSTSMPSMSTRELRHRVLQSALLESVWSNTDFLPESFRSVPCKSSVRGVRLLPDGREVVMLIQDGSLELYKADVDVPVAVTLSPTKPVGSVHWIASLSSTYEPLVLLKIDSPNKNASDLYLYHVDLETPALTLRASVTSLRPITHFSAGGDLLAFVTRNEERCVLHVQSVPHESGAHTEQVLIKGFEQWLGTESECAVSLLSRGRMAVTNNQGTSTFYLPELKPILPNSLNIVLSLSPTWTGTGGNASTLLPQVSPVIWEPSGSHTRTMAVLKDNSLHVLNLGQSESQSWIVPFDTAVGLEGYDGLFRGPKFRPADVGFHRVLFHTGRGMNADGKRVITFRTCIIPSAVSLSASQTPAAQRLGSFAIPSEDGREFVQEVSFDEGTGRLCILVMIYERFVRAKRIVYVDVV</sequence>
<accession>A0A165UWZ5</accession>
<evidence type="ECO:0000259" key="1">
    <source>
        <dbReference type="PROSITE" id="PS50181"/>
    </source>
</evidence>
<dbReference type="InParanoid" id="A0A165UWZ5"/>